<sequence>FIVERQYHMCPLRLKCPIEKEVREAERLECIKNAKDKDKDKEGN</sequence>
<organism evidence="1">
    <name type="scientific">marine sediment metagenome</name>
    <dbReference type="NCBI Taxonomy" id="412755"/>
    <lineage>
        <taxon>unclassified sequences</taxon>
        <taxon>metagenomes</taxon>
        <taxon>ecological metagenomes</taxon>
    </lineage>
</organism>
<comment type="caution">
    <text evidence="1">The sequence shown here is derived from an EMBL/GenBank/DDBJ whole genome shotgun (WGS) entry which is preliminary data.</text>
</comment>
<feature type="non-terminal residue" evidence="1">
    <location>
        <position position="1"/>
    </location>
</feature>
<protein>
    <submittedName>
        <fullName evidence="1">Uncharacterized protein</fullName>
    </submittedName>
</protein>
<evidence type="ECO:0000313" key="1">
    <source>
        <dbReference type="EMBL" id="GAJ10783.1"/>
    </source>
</evidence>
<reference evidence="1" key="1">
    <citation type="journal article" date="2014" name="Front. Microbiol.">
        <title>High frequency of phylogenetically diverse reductive dehalogenase-homologous genes in deep subseafloor sedimentary metagenomes.</title>
        <authorList>
            <person name="Kawai M."/>
            <person name="Futagami T."/>
            <person name="Toyoda A."/>
            <person name="Takaki Y."/>
            <person name="Nishi S."/>
            <person name="Hori S."/>
            <person name="Arai W."/>
            <person name="Tsubouchi T."/>
            <person name="Morono Y."/>
            <person name="Uchiyama I."/>
            <person name="Ito T."/>
            <person name="Fujiyama A."/>
            <person name="Inagaki F."/>
            <person name="Takami H."/>
        </authorList>
    </citation>
    <scope>NUCLEOTIDE SEQUENCE</scope>
    <source>
        <strain evidence="1">Expedition CK06-06</strain>
    </source>
</reference>
<dbReference type="AlphaFoldDB" id="X1TZN9"/>
<dbReference type="EMBL" id="BARW01026924">
    <property type="protein sequence ID" value="GAJ10783.1"/>
    <property type="molecule type" value="Genomic_DNA"/>
</dbReference>
<gene>
    <name evidence="1" type="ORF">S12H4_43803</name>
</gene>
<accession>X1TZN9</accession>
<proteinExistence type="predicted"/>
<name>X1TZN9_9ZZZZ</name>